<dbReference type="Pfam" id="PF11578">
    <property type="entry name" value="DUF3237"/>
    <property type="match status" value="1"/>
</dbReference>
<evidence type="ECO:0000259" key="2">
    <source>
        <dbReference type="PROSITE" id="PS50048"/>
    </source>
</evidence>
<reference evidence="3 4" key="1">
    <citation type="submission" date="2016-06" db="EMBL/GenBank/DDBJ databases">
        <title>Living apart together: crosstalk between the core and supernumerary genomes in a fungal plant pathogen.</title>
        <authorList>
            <person name="Vanheule A."/>
            <person name="Audenaert K."/>
            <person name="Warris S."/>
            <person name="Van De Geest H."/>
            <person name="Schijlen E."/>
            <person name="Hofte M."/>
            <person name="De Saeger S."/>
            <person name="Haesaert G."/>
            <person name="Waalwijk C."/>
            <person name="Van Der Lee T."/>
        </authorList>
    </citation>
    <scope>NUCLEOTIDE SEQUENCE [LARGE SCALE GENOMIC DNA]</scope>
    <source>
        <strain evidence="3 4">2516</strain>
    </source>
</reference>
<dbReference type="GO" id="GO:0008270">
    <property type="term" value="F:zinc ion binding"/>
    <property type="evidence" value="ECO:0007669"/>
    <property type="project" value="InterPro"/>
</dbReference>
<dbReference type="AlphaFoldDB" id="A0A1B8AVC6"/>
<dbReference type="CDD" id="cd00067">
    <property type="entry name" value="GAL4"/>
    <property type="match status" value="1"/>
</dbReference>
<name>A0A1B8AVC6_FUSPO</name>
<sequence length="728" mass="82480">MAPSLDHVFTMRLYTSPEKALVVPEAKGNNHRIIAFLTHGHVKGSGFEAELQPGGADWILRDPETNTGHIDVRVQFRTKEGQGLYIHFQGVLQIDNKWMEVFTRGPEARTLEFGENYWLSAPILETSHPDFKWVERSEFVGELRWLIDEDGSVAVENAIYKIQSADNMPEDERPCDSLTKTRVRQFHTRSKTGCSSCRTRRKRCDEQKPECNNCINLGRVCSYGPLKLPLRERRAQQKEVHPWEQAPWQIEQPSQQLSVKRTPIPTQLPFMNHDREYNKLACEMPLKSHELFQYLFKYEQGPKNSPKTPVTNCLMRLTDDPCALRSTILLAGMHFCFQNGNLAFFESTFLYHKVEVMRYINKWIASSSHKRDTTIIRQMTTLAFTEVCTGEILGAEAHASGILAIIENAAARDKKEKPDISNYRQPDQELANRYFIMAYTYISGLKSLLGGVCRLGGVDDASIEDFSAKELVEMSYLWHKGEALQSWALKLQALRLLPFFLAPLPVGATFNYADGHAIIQSLRQFTCPTGVDDSENTSICTNSSDKIFENFWRRGPASRLLGECVLAHVETISVNKGVSQSFVRDGTSFESPWCALVIAAMLYGQVILGALEPIDNRMHKYTITLFHHDMASYIQEGRGSNNPGLLLWLLLLGLVGCHIYPKDEKDKTPHPSVLFFQAAVRRQAKEVGISTWSEARVVLAEVVWPSASDRSAFIKDLWDGAVLLDTVI</sequence>
<protein>
    <recommendedName>
        <fullName evidence="2">Zn(2)-C6 fungal-type domain-containing protein</fullName>
    </recommendedName>
</protein>
<evidence type="ECO:0000313" key="3">
    <source>
        <dbReference type="EMBL" id="OBS24336.1"/>
    </source>
</evidence>
<dbReference type="PROSITE" id="PS50048">
    <property type="entry name" value="ZN2_CY6_FUNGAL_2"/>
    <property type="match status" value="1"/>
</dbReference>
<dbReference type="SUPFAM" id="SSF57701">
    <property type="entry name" value="Zn2/Cys6 DNA-binding domain"/>
    <property type="match status" value="1"/>
</dbReference>
<comment type="caution">
    <text evidence="3">The sequence shown here is derived from an EMBL/GenBank/DDBJ whole genome shotgun (WGS) entry which is preliminary data.</text>
</comment>
<dbReference type="Gene3D" id="4.10.240.10">
    <property type="entry name" value="Zn(2)-C6 fungal-type DNA-binding domain"/>
    <property type="match status" value="1"/>
</dbReference>
<dbReference type="PROSITE" id="PS00463">
    <property type="entry name" value="ZN2_CY6_FUNGAL_1"/>
    <property type="match status" value="1"/>
</dbReference>
<dbReference type="PANTHER" id="PTHR37534">
    <property type="entry name" value="TRANSCRIPTIONAL ACTIVATOR PROTEIN UGA3"/>
    <property type="match status" value="1"/>
</dbReference>
<dbReference type="Gene3D" id="2.40.160.20">
    <property type="match status" value="1"/>
</dbReference>
<dbReference type="OMA" id="RYINKWI"/>
<dbReference type="EMBL" id="LYXU01000002">
    <property type="protein sequence ID" value="OBS24336.1"/>
    <property type="molecule type" value="Genomic_DNA"/>
</dbReference>
<keyword evidence="1" id="KW-0539">Nucleus</keyword>
<gene>
    <name evidence="3" type="ORF">FPOA_04881</name>
</gene>
<evidence type="ECO:0000256" key="1">
    <source>
        <dbReference type="ARBA" id="ARBA00023242"/>
    </source>
</evidence>
<dbReference type="InterPro" id="IPR036864">
    <property type="entry name" value="Zn2-C6_fun-type_DNA-bd_sf"/>
</dbReference>
<dbReference type="GO" id="GO:0000981">
    <property type="term" value="F:DNA-binding transcription factor activity, RNA polymerase II-specific"/>
    <property type="evidence" value="ECO:0007669"/>
    <property type="project" value="InterPro"/>
</dbReference>
<organism evidence="3 4">
    <name type="scientific">Fusarium poae</name>
    <dbReference type="NCBI Taxonomy" id="36050"/>
    <lineage>
        <taxon>Eukaryota</taxon>
        <taxon>Fungi</taxon>
        <taxon>Dikarya</taxon>
        <taxon>Ascomycota</taxon>
        <taxon>Pezizomycotina</taxon>
        <taxon>Sordariomycetes</taxon>
        <taxon>Hypocreomycetidae</taxon>
        <taxon>Hypocreales</taxon>
        <taxon>Nectriaceae</taxon>
        <taxon>Fusarium</taxon>
    </lineage>
</organism>
<dbReference type="InterPro" id="IPR001138">
    <property type="entry name" value="Zn2Cys6_DnaBD"/>
</dbReference>
<dbReference type="STRING" id="36050.A0A1B8AVC6"/>
<proteinExistence type="predicted"/>
<dbReference type="PANTHER" id="PTHR37534:SF46">
    <property type="entry name" value="ZN(II)2CYS6 TRANSCRIPTION FACTOR (EUROFUNG)"/>
    <property type="match status" value="1"/>
</dbReference>
<dbReference type="Pfam" id="PF00172">
    <property type="entry name" value="Zn_clus"/>
    <property type="match status" value="1"/>
</dbReference>
<accession>A0A1B8AVC6</accession>
<dbReference type="Proteomes" id="UP000091967">
    <property type="component" value="Unassembled WGS sequence"/>
</dbReference>
<feature type="domain" description="Zn(2)-C6 fungal-type" evidence="2">
    <location>
        <begin position="193"/>
        <end position="223"/>
    </location>
</feature>
<evidence type="ECO:0000313" key="4">
    <source>
        <dbReference type="Proteomes" id="UP000091967"/>
    </source>
</evidence>
<dbReference type="SMART" id="SM00066">
    <property type="entry name" value="GAL4"/>
    <property type="match status" value="1"/>
</dbReference>
<keyword evidence="4" id="KW-1185">Reference proteome</keyword>